<evidence type="ECO:0000313" key="4">
    <source>
        <dbReference type="Proteomes" id="UP001060164"/>
    </source>
</evidence>
<protein>
    <recommendedName>
        <fullName evidence="5">DUF5067 domain-containing protein</fullName>
    </recommendedName>
</protein>
<feature type="compositionally biased region" description="Polar residues" evidence="1">
    <location>
        <begin position="26"/>
        <end position="37"/>
    </location>
</feature>
<evidence type="ECO:0008006" key="5">
    <source>
        <dbReference type="Google" id="ProtNLM"/>
    </source>
</evidence>
<evidence type="ECO:0000256" key="1">
    <source>
        <dbReference type="SAM" id="MobiDB-lite"/>
    </source>
</evidence>
<sequence>MKKKIIVVLICIMAFSVTACGGAKQNEPSTTSESPAKTTEESMAEPTVETDSKQEQNTNKDFRNATWGMTMDEVIESEGKDPDLQDKEMVGYHDVKLGTISTLLFYKFEDNSLYAGLYFSDEVHTNTLKYLDDYNSIKNLYIEKYGEPSKDEVVWSDKTFSDDIAYSLMFGYVEYFTVFTENNTNILFHMYGDNGDVSFSITYIDSGYKDTPDTSGI</sequence>
<accession>A0ABY5VKE4</accession>
<evidence type="ECO:0000313" key="3">
    <source>
        <dbReference type="EMBL" id="UWP60441.1"/>
    </source>
</evidence>
<feature type="region of interest" description="Disordered" evidence="1">
    <location>
        <begin position="22"/>
        <end position="63"/>
    </location>
</feature>
<dbReference type="RefSeq" id="WP_028529126.1">
    <property type="nucleotide sequence ID" value="NZ_CABLBR010000019.1"/>
</dbReference>
<keyword evidence="4" id="KW-1185">Reference proteome</keyword>
<feature type="signal peptide" evidence="2">
    <location>
        <begin position="1"/>
        <end position="19"/>
    </location>
</feature>
<proteinExistence type="predicted"/>
<keyword evidence="2" id="KW-0732">Signal</keyword>
<evidence type="ECO:0000256" key="2">
    <source>
        <dbReference type="SAM" id="SignalP"/>
    </source>
</evidence>
<dbReference type="PROSITE" id="PS51257">
    <property type="entry name" value="PROKAR_LIPOPROTEIN"/>
    <property type="match status" value="1"/>
</dbReference>
<dbReference type="Proteomes" id="UP001060164">
    <property type="component" value="Chromosome"/>
</dbReference>
<feature type="compositionally biased region" description="Basic and acidic residues" evidence="1">
    <location>
        <begin position="50"/>
        <end position="63"/>
    </location>
</feature>
<gene>
    <name evidence="3" type="ORF">NQ502_05205</name>
</gene>
<name>A0ABY5VKE4_9FIRM</name>
<organism evidence="3 4">
    <name type="scientific">Ruminococcus gauvreauii</name>
    <dbReference type="NCBI Taxonomy" id="438033"/>
    <lineage>
        <taxon>Bacteria</taxon>
        <taxon>Bacillati</taxon>
        <taxon>Bacillota</taxon>
        <taxon>Clostridia</taxon>
        <taxon>Eubacteriales</taxon>
        <taxon>Oscillospiraceae</taxon>
        <taxon>Ruminococcus</taxon>
    </lineage>
</organism>
<feature type="chain" id="PRO_5045897133" description="DUF5067 domain-containing protein" evidence="2">
    <location>
        <begin position="20"/>
        <end position="217"/>
    </location>
</feature>
<reference evidence="3" key="1">
    <citation type="journal article" date="2022" name="Cell">
        <title>Design, construction, and in vivo augmentation of a complex gut microbiome.</title>
        <authorList>
            <person name="Cheng A.G."/>
            <person name="Ho P.Y."/>
            <person name="Aranda-Diaz A."/>
            <person name="Jain S."/>
            <person name="Yu F.B."/>
            <person name="Meng X."/>
            <person name="Wang M."/>
            <person name="Iakiviak M."/>
            <person name="Nagashima K."/>
            <person name="Zhao A."/>
            <person name="Murugkar P."/>
            <person name="Patil A."/>
            <person name="Atabakhsh K."/>
            <person name="Weakley A."/>
            <person name="Yan J."/>
            <person name="Brumbaugh A.R."/>
            <person name="Higginbottom S."/>
            <person name="Dimas A."/>
            <person name="Shiver A.L."/>
            <person name="Deutschbauer A."/>
            <person name="Neff N."/>
            <person name="Sonnenburg J.L."/>
            <person name="Huang K.C."/>
            <person name="Fischbach M.A."/>
        </authorList>
    </citation>
    <scope>NUCLEOTIDE SEQUENCE</scope>
    <source>
        <strain evidence="3">DSM 19829</strain>
    </source>
</reference>
<dbReference type="EMBL" id="CP102290">
    <property type="protein sequence ID" value="UWP60441.1"/>
    <property type="molecule type" value="Genomic_DNA"/>
</dbReference>